<keyword evidence="9" id="KW-0520">NAD</keyword>
<keyword evidence="4 9" id="KW-0813">Transport</keyword>
<dbReference type="Pfam" id="PF00507">
    <property type="entry name" value="Oxidored_q4"/>
    <property type="match status" value="1"/>
</dbReference>
<keyword evidence="9" id="KW-0249">Electron transport</keyword>
<reference evidence="10" key="2">
    <citation type="journal article" date="2018" name="Zootaxa">
        <title>Two new genera of hard ticks, Robertsicus n. gen. and Archaeocroton n. gen., and the solution to the mystery of Hoogstraal's and Kaufman's "primitive" tick from the Carpathian Mountains.</title>
        <authorList>
            <person name="Barker S.C."/>
            <person name="Burger T.D."/>
        </authorList>
    </citation>
    <scope>NUCLEOTIDE SEQUENCE</scope>
</reference>
<dbReference type="PANTHER" id="PTHR11058:SF9">
    <property type="entry name" value="NADH-UBIQUINONE OXIDOREDUCTASE CHAIN 3"/>
    <property type="match status" value="1"/>
</dbReference>
<dbReference type="Gene3D" id="1.20.58.1610">
    <property type="entry name" value="NADH:ubiquinone/plastoquinone oxidoreductase, chain 3"/>
    <property type="match status" value="1"/>
</dbReference>
<gene>
    <name evidence="10" type="primary">ND3</name>
</gene>
<evidence type="ECO:0000256" key="2">
    <source>
        <dbReference type="ARBA" id="ARBA00008472"/>
    </source>
</evidence>
<keyword evidence="6 9" id="KW-1133">Transmembrane helix</keyword>
<keyword evidence="5 9" id="KW-0812">Transmembrane</keyword>
<dbReference type="RefSeq" id="YP_006234056.1">
    <property type="nucleotide sequence ID" value="NC_017745.1"/>
</dbReference>
<evidence type="ECO:0000256" key="6">
    <source>
        <dbReference type="ARBA" id="ARBA00022989"/>
    </source>
</evidence>
<evidence type="ECO:0000256" key="4">
    <source>
        <dbReference type="ARBA" id="ARBA00022448"/>
    </source>
</evidence>
<geneLocation type="mitochondrion" evidence="10"/>
<dbReference type="EMBL" id="JN863731">
    <property type="protein sequence ID" value="AET63096.1"/>
    <property type="molecule type" value="Genomic_DNA"/>
</dbReference>
<evidence type="ECO:0000256" key="5">
    <source>
        <dbReference type="ARBA" id="ARBA00022692"/>
    </source>
</evidence>
<protein>
    <recommendedName>
        <fullName evidence="3 9">NADH-ubiquinone oxidoreductase chain 3</fullName>
        <ecNumber evidence="9">7.1.1.2</ecNumber>
    </recommendedName>
</protein>
<dbReference type="InterPro" id="IPR038430">
    <property type="entry name" value="NDAH_ubi_oxred_su3_sf"/>
</dbReference>
<comment type="similarity">
    <text evidence="2 9">Belongs to the complex I subunit 3 family.</text>
</comment>
<proteinExistence type="inferred from homology"/>
<dbReference type="InterPro" id="IPR000440">
    <property type="entry name" value="NADH_UbQ/plastoQ_OxRdtase_su3"/>
</dbReference>
<evidence type="ECO:0000256" key="7">
    <source>
        <dbReference type="ARBA" id="ARBA00023136"/>
    </source>
</evidence>
<dbReference type="GeneID" id="12354269"/>
<evidence type="ECO:0000256" key="3">
    <source>
        <dbReference type="ARBA" id="ARBA00021007"/>
    </source>
</evidence>
<dbReference type="GO" id="GO:0008137">
    <property type="term" value="F:NADH dehydrogenase (ubiquinone) activity"/>
    <property type="evidence" value="ECO:0007669"/>
    <property type="project" value="UniProtKB-UniRule"/>
</dbReference>
<evidence type="ECO:0000256" key="8">
    <source>
        <dbReference type="ARBA" id="ARBA00049551"/>
    </source>
</evidence>
<comment type="subcellular location">
    <subcellularLocation>
        <location evidence="1">Membrane</location>
    </subcellularLocation>
    <subcellularLocation>
        <location evidence="9">Mitochondrion membrane</location>
        <topology evidence="9">Multi-pass membrane protein</topology>
    </subcellularLocation>
</comment>
<accession>H9M779</accession>
<keyword evidence="9 10" id="KW-0496">Mitochondrion</keyword>
<dbReference type="EC" id="7.1.1.2" evidence="9"/>
<dbReference type="PANTHER" id="PTHR11058">
    <property type="entry name" value="NADH-UBIQUINONE OXIDOREDUCTASE CHAIN 3"/>
    <property type="match status" value="1"/>
</dbReference>
<sequence length="113" mass="13428">MFNFLYFIMAIPLIIIIIFFIFKFKNLKNKEKLSPFECGFDPFSFSRASFSLKFFFIGIIFLIFDVEIVLILPYPILLSNKNLSIFVSFILVNLIIMLGLLYEWKMGMIDWLK</sequence>
<evidence type="ECO:0000313" key="10">
    <source>
        <dbReference type="EMBL" id="AET63096.1"/>
    </source>
</evidence>
<keyword evidence="9" id="KW-0679">Respiratory chain</keyword>
<name>H9M779_9ACAR</name>
<keyword evidence="9" id="KW-1278">Translocase</keyword>
<comment type="catalytic activity">
    <reaction evidence="8 9">
        <text>a ubiquinone + NADH + 5 H(+)(in) = a ubiquinol + NAD(+) + 4 H(+)(out)</text>
        <dbReference type="Rhea" id="RHEA:29091"/>
        <dbReference type="Rhea" id="RHEA-COMP:9565"/>
        <dbReference type="Rhea" id="RHEA-COMP:9566"/>
        <dbReference type="ChEBI" id="CHEBI:15378"/>
        <dbReference type="ChEBI" id="CHEBI:16389"/>
        <dbReference type="ChEBI" id="CHEBI:17976"/>
        <dbReference type="ChEBI" id="CHEBI:57540"/>
        <dbReference type="ChEBI" id="CHEBI:57945"/>
        <dbReference type="EC" id="7.1.1.2"/>
    </reaction>
</comment>
<feature type="transmembrane region" description="Helical" evidence="9">
    <location>
        <begin position="54"/>
        <end position="77"/>
    </location>
</feature>
<keyword evidence="9" id="KW-0830">Ubiquinone</keyword>
<dbReference type="GO" id="GO:0030964">
    <property type="term" value="C:NADH dehydrogenase complex"/>
    <property type="evidence" value="ECO:0007669"/>
    <property type="project" value="TreeGrafter"/>
</dbReference>
<feature type="transmembrane region" description="Helical" evidence="9">
    <location>
        <begin position="83"/>
        <end position="104"/>
    </location>
</feature>
<evidence type="ECO:0000256" key="9">
    <source>
        <dbReference type="RuleBase" id="RU003640"/>
    </source>
</evidence>
<feature type="transmembrane region" description="Helical" evidence="9">
    <location>
        <begin position="6"/>
        <end position="24"/>
    </location>
</feature>
<keyword evidence="7 9" id="KW-0472">Membrane</keyword>
<dbReference type="CTD" id="4537"/>
<comment type="function">
    <text evidence="9">Core subunit of the mitochondrial membrane respiratory chain NADH dehydrogenase (Complex I) which catalyzes electron transfer from NADH through the respiratory chain, using ubiquinone as an electron acceptor. Essential for the catalytic activity of complex I.</text>
</comment>
<evidence type="ECO:0000256" key="1">
    <source>
        <dbReference type="ARBA" id="ARBA00004370"/>
    </source>
</evidence>
<dbReference type="AlphaFoldDB" id="H9M779"/>
<organism evidence="10">
    <name type="scientific">Archaeocroton sphenodonti</name>
    <name type="common">tuatara tick</name>
    <dbReference type="NCBI Taxonomy" id="2599316"/>
    <lineage>
        <taxon>Eukaryota</taxon>
        <taxon>Metazoa</taxon>
        <taxon>Ecdysozoa</taxon>
        <taxon>Arthropoda</taxon>
        <taxon>Chelicerata</taxon>
        <taxon>Arachnida</taxon>
        <taxon>Acari</taxon>
        <taxon>Parasitiformes</taxon>
        <taxon>Ixodida</taxon>
        <taxon>Ixodoidea</taxon>
        <taxon>Ixodidae</taxon>
        <taxon>Archaeocroton</taxon>
    </lineage>
</organism>
<dbReference type="GO" id="GO:0031966">
    <property type="term" value="C:mitochondrial membrane"/>
    <property type="evidence" value="ECO:0007669"/>
    <property type="project" value="UniProtKB-SubCell"/>
</dbReference>
<reference evidence="10" key="1">
    <citation type="journal article" date="2012" name="Mol. Phylogenet. Evol.">
        <title>Phylogenetic analysis of ticks (Acari: Ixodida) using mitochondrial genomes and nuclear rRNA genes indicates that the genus Amblyomma is polyphyletic.</title>
        <authorList>
            <person name="Burger T.D."/>
            <person name="Shao R."/>
            <person name="Beati L."/>
            <person name="Miller H."/>
            <person name="Barker S.C."/>
        </authorList>
    </citation>
    <scope>NUCLEOTIDE SEQUENCE</scope>
</reference>